<accession>A0A7X0AXJ2</accession>
<evidence type="ECO:0000259" key="6">
    <source>
        <dbReference type="PROSITE" id="PS50011"/>
    </source>
</evidence>
<dbReference type="PROSITE" id="PS50011">
    <property type="entry name" value="PROTEIN_KINASE_DOM"/>
    <property type="match status" value="1"/>
</dbReference>
<dbReference type="PANTHER" id="PTHR43289">
    <property type="entry name" value="MITOGEN-ACTIVATED PROTEIN KINASE KINASE KINASE 20-RELATED"/>
    <property type="match status" value="1"/>
</dbReference>
<evidence type="ECO:0000259" key="7">
    <source>
        <dbReference type="PROSITE" id="PS51746"/>
    </source>
</evidence>
<dbReference type="RefSeq" id="WP_246463090.1">
    <property type="nucleotide sequence ID" value="NZ_JACIIZ010000006.1"/>
</dbReference>
<dbReference type="Gene3D" id="3.60.40.10">
    <property type="entry name" value="PPM-type phosphatase domain"/>
    <property type="match status" value="1"/>
</dbReference>
<evidence type="ECO:0000313" key="9">
    <source>
        <dbReference type="Proteomes" id="UP000539175"/>
    </source>
</evidence>
<feature type="domain" description="PPM-type phosphatase" evidence="7">
    <location>
        <begin position="11"/>
        <end position="237"/>
    </location>
</feature>
<dbReference type="SUPFAM" id="SSF81606">
    <property type="entry name" value="PP2C-like"/>
    <property type="match status" value="1"/>
</dbReference>
<protein>
    <submittedName>
        <fullName evidence="8">Serine/threonine protein phosphatase PrpC</fullName>
    </submittedName>
</protein>
<dbReference type="InterPro" id="IPR008271">
    <property type="entry name" value="Ser/Thr_kinase_AS"/>
</dbReference>
<dbReference type="GO" id="GO:0004674">
    <property type="term" value="F:protein serine/threonine kinase activity"/>
    <property type="evidence" value="ECO:0007669"/>
    <property type="project" value="TreeGrafter"/>
</dbReference>
<dbReference type="AlphaFoldDB" id="A0A7X0AXJ2"/>
<evidence type="ECO:0000256" key="2">
    <source>
        <dbReference type="ARBA" id="ARBA00022741"/>
    </source>
</evidence>
<dbReference type="SUPFAM" id="SSF56112">
    <property type="entry name" value="Protein kinase-like (PK-like)"/>
    <property type="match status" value="1"/>
</dbReference>
<dbReference type="SMART" id="SM00331">
    <property type="entry name" value="PP2C_SIG"/>
    <property type="match status" value="1"/>
</dbReference>
<dbReference type="SMART" id="SM00332">
    <property type="entry name" value="PP2Cc"/>
    <property type="match status" value="1"/>
</dbReference>
<reference evidence="8 9" key="1">
    <citation type="submission" date="2020-08" db="EMBL/GenBank/DDBJ databases">
        <title>Genomic Encyclopedia of Type Strains, Phase IV (KMG-IV): sequencing the most valuable type-strain genomes for metagenomic binning, comparative biology and taxonomic classification.</title>
        <authorList>
            <person name="Goeker M."/>
        </authorList>
    </citation>
    <scope>NUCLEOTIDE SEQUENCE [LARGE SCALE GENOMIC DNA]</scope>
    <source>
        <strain evidence="8 9">DSM 22198</strain>
    </source>
</reference>
<dbReference type="Pfam" id="PF00069">
    <property type="entry name" value="Pkinase"/>
    <property type="match status" value="1"/>
</dbReference>
<dbReference type="SMART" id="SM00220">
    <property type="entry name" value="S_TKc"/>
    <property type="match status" value="1"/>
</dbReference>
<proteinExistence type="predicted"/>
<evidence type="ECO:0000256" key="1">
    <source>
        <dbReference type="ARBA" id="ARBA00022679"/>
    </source>
</evidence>
<dbReference type="InterPro" id="IPR036457">
    <property type="entry name" value="PPM-type-like_dom_sf"/>
</dbReference>
<gene>
    <name evidence="8" type="ORF">FHS74_002519</name>
</gene>
<dbReference type="Proteomes" id="UP000539175">
    <property type="component" value="Unassembled WGS sequence"/>
</dbReference>
<evidence type="ECO:0000256" key="4">
    <source>
        <dbReference type="ARBA" id="ARBA00022840"/>
    </source>
</evidence>
<dbReference type="GO" id="GO:0005524">
    <property type="term" value="F:ATP binding"/>
    <property type="evidence" value="ECO:0007669"/>
    <property type="project" value="UniProtKB-KW"/>
</dbReference>
<keyword evidence="5" id="KW-0472">Membrane</keyword>
<dbReference type="InterPro" id="IPR011009">
    <property type="entry name" value="Kinase-like_dom_sf"/>
</dbReference>
<dbReference type="Pfam" id="PF13672">
    <property type="entry name" value="PP2C_2"/>
    <property type="match status" value="1"/>
</dbReference>
<comment type="caution">
    <text evidence="8">The sequence shown here is derived from an EMBL/GenBank/DDBJ whole genome shotgun (WGS) entry which is preliminary data.</text>
</comment>
<name>A0A7X0AXJ2_9PROT</name>
<dbReference type="Gene3D" id="1.10.510.10">
    <property type="entry name" value="Transferase(Phosphotransferase) domain 1"/>
    <property type="match status" value="1"/>
</dbReference>
<keyword evidence="3" id="KW-0418">Kinase</keyword>
<evidence type="ECO:0000256" key="5">
    <source>
        <dbReference type="SAM" id="Phobius"/>
    </source>
</evidence>
<dbReference type="InterPro" id="IPR001932">
    <property type="entry name" value="PPM-type_phosphatase-like_dom"/>
</dbReference>
<evidence type="ECO:0000313" key="8">
    <source>
        <dbReference type="EMBL" id="MBB6251959.1"/>
    </source>
</evidence>
<dbReference type="CDD" id="cd00143">
    <property type="entry name" value="PP2Cc"/>
    <property type="match status" value="1"/>
</dbReference>
<dbReference type="InterPro" id="IPR000719">
    <property type="entry name" value="Prot_kinase_dom"/>
</dbReference>
<keyword evidence="5" id="KW-1133">Transmembrane helix</keyword>
<evidence type="ECO:0000256" key="3">
    <source>
        <dbReference type="ARBA" id="ARBA00022777"/>
    </source>
</evidence>
<dbReference type="PROSITE" id="PS51746">
    <property type="entry name" value="PPM_2"/>
    <property type="match status" value="1"/>
</dbReference>
<keyword evidence="1" id="KW-0808">Transferase</keyword>
<organism evidence="8 9">
    <name type="scientific">Nitrospirillum iridis</name>
    <dbReference type="NCBI Taxonomy" id="765888"/>
    <lineage>
        <taxon>Bacteria</taxon>
        <taxon>Pseudomonadati</taxon>
        <taxon>Pseudomonadota</taxon>
        <taxon>Alphaproteobacteria</taxon>
        <taxon>Rhodospirillales</taxon>
        <taxon>Azospirillaceae</taxon>
        <taxon>Nitrospirillum</taxon>
    </lineage>
</organism>
<keyword evidence="5" id="KW-0812">Transmembrane</keyword>
<sequence>MGMGARQIDLRVGWCSETGRRSRNEDYVGVCLGGATQRSRQGVVAAIADGVSGAPGGRVAAELAVRGFIDFYLGERETLGVRRAAAHAMEAINRWIHAQGRTDPDRAGMATTLTAVILRDRRAHILHVGDTRLYRLRDGRLSRLTEDHVHSGPDQRHILRRAIGLEDALRADYSAEPLREGDRLVLLTDGVHGVLSSRDLTRLAAADPTPEAAAREMVAAALAGGSHDNATALVIDILALPPADQDELADHTADLPILPLPKPGDRVDGYRLGRQLSDGRYSALFLTEPTGGEAPLVLKFPKPAVAADAVYRLAFVREGWVAARVRSPWLGEVVEVPPGRQTRLYTVMPYYPGQTLAQRLVAPPRVGMAEGVGLSVKLAKAVAALHRAGIIHRDIKPDNVIIDGQGGLRLIDLGVVRLPGMEDFPAEQIPGTPSYMAPELLAGEPGDERTDLYALGVTVYHLFTGGYPYGEVEPFQRPRFGPPVPLQQRRPDLPTWLDLSVMKAVAANPADRHGDVLEFALELEAGAAHPAPRPSRRRSFHDRDPVRFWKITALVLLVLLILSLARG</sequence>
<dbReference type="CDD" id="cd14014">
    <property type="entry name" value="STKc_PknB_like"/>
    <property type="match status" value="1"/>
</dbReference>
<dbReference type="PROSITE" id="PS00108">
    <property type="entry name" value="PROTEIN_KINASE_ST"/>
    <property type="match status" value="1"/>
</dbReference>
<keyword evidence="4" id="KW-0067">ATP-binding</keyword>
<keyword evidence="9" id="KW-1185">Reference proteome</keyword>
<feature type="domain" description="Protein kinase" evidence="6">
    <location>
        <begin position="270"/>
        <end position="547"/>
    </location>
</feature>
<dbReference type="Gene3D" id="3.30.200.20">
    <property type="entry name" value="Phosphorylase Kinase, domain 1"/>
    <property type="match status" value="1"/>
</dbReference>
<dbReference type="PANTHER" id="PTHR43289:SF6">
    <property type="entry name" value="SERINE_THREONINE-PROTEIN KINASE NEKL-3"/>
    <property type="match status" value="1"/>
</dbReference>
<dbReference type="EMBL" id="JACIIZ010000006">
    <property type="protein sequence ID" value="MBB6251959.1"/>
    <property type="molecule type" value="Genomic_DNA"/>
</dbReference>
<feature type="transmembrane region" description="Helical" evidence="5">
    <location>
        <begin position="548"/>
        <end position="565"/>
    </location>
</feature>
<keyword evidence="2" id="KW-0547">Nucleotide-binding</keyword>